<keyword evidence="2" id="KW-1185">Reference proteome</keyword>
<organism evidence="1 2">
    <name type="scientific">Streptomyces tendae</name>
    <dbReference type="NCBI Taxonomy" id="1932"/>
    <lineage>
        <taxon>Bacteria</taxon>
        <taxon>Bacillati</taxon>
        <taxon>Actinomycetota</taxon>
        <taxon>Actinomycetes</taxon>
        <taxon>Kitasatosporales</taxon>
        <taxon>Streptomycetaceae</taxon>
        <taxon>Streptomyces</taxon>
    </lineage>
</organism>
<comment type="caution">
    <text evidence="1">The sequence shown here is derived from an EMBL/GenBank/DDBJ whole genome shotgun (WGS) entry which is preliminary data.</text>
</comment>
<dbReference type="EMBL" id="JBIQWK010000007">
    <property type="protein sequence ID" value="MFI0574623.1"/>
    <property type="molecule type" value="Genomic_DNA"/>
</dbReference>
<dbReference type="Proteomes" id="UP001610810">
    <property type="component" value="Unassembled WGS sequence"/>
</dbReference>
<name>A0ABW7S342_STRTE</name>
<gene>
    <name evidence="1" type="ORF">ACH3YB_23660</name>
</gene>
<dbReference type="PANTHER" id="PTHR37017:SF11">
    <property type="entry name" value="ESTERASE_LIPASE_THIOESTERASE DOMAIN-CONTAINING PROTEIN"/>
    <property type="match status" value="1"/>
</dbReference>
<proteinExistence type="predicted"/>
<protein>
    <recommendedName>
        <fullName evidence="3">Alpha/beta hydrolase</fullName>
    </recommendedName>
</protein>
<dbReference type="InterPro" id="IPR052897">
    <property type="entry name" value="Sec-Metab_Biosynth_Hydrolase"/>
</dbReference>
<evidence type="ECO:0000313" key="1">
    <source>
        <dbReference type="EMBL" id="MFI0574623.1"/>
    </source>
</evidence>
<reference evidence="1 2" key="1">
    <citation type="submission" date="2024-10" db="EMBL/GenBank/DDBJ databases">
        <authorList>
            <person name="Wannawong T."/>
            <person name="Kuncharoen N."/>
            <person name="Mhuantong W."/>
        </authorList>
    </citation>
    <scope>NUCLEOTIDE SEQUENCE [LARGE SCALE GENOMIC DNA]</scope>
    <source>
        <strain evidence="1 2">CALK1-4</strain>
    </source>
</reference>
<evidence type="ECO:0008006" key="3">
    <source>
        <dbReference type="Google" id="ProtNLM"/>
    </source>
</evidence>
<dbReference type="InterPro" id="IPR029058">
    <property type="entry name" value="AB_hydrolase_fold"/>
</dbReference>
<dbReference type="PANTHER" id="PTHR37017">
    <property type="entry name" value="AB HYDROLASE-1 DOMAIN-CONTAINING PROTEIN-RELATED"/>
    <property type="match status" value="1"/>
</dbReference>
<dbReference type="Gene3D" id="3.40.50.1820">
    <property type="entry name" value="alpha/beta hydrolase"/>
    <property type="match status" value="1"/>
</dbReference>
<sequence length="122" mass="12691">MTPGKPTVVLVHGAFADSSSCNGAWSWRATPTAAETTAVMAAIQRPVTDAALAEGASAAAWKDIPSWVLVATEDRNIPAQTQVFMAERANATVMSLTSSYAVSVSRRGDVARLINEAAQATA</sequence>
<evidence type="ECO:0000313" key="2">
    <source>
        <dbReference type="Proteomes" id="UP001610810"/>
    </source>
</evidence>
<dbReference type="RefSeq" id="WP_398352767.1">
    <property type="nucleotide sequence ID" value="NZ_JBIQWK010000007.1"/>
</dbReference>
<accession>A0ABW7S342</accession>